<evidence type="ECO:0000313" key="3">
    <source>
        <dbReference type="Proteomes" id="UP000283509"/>
    </source>
</evidence>
<accession>A0A3R7PIY9</accession>
<dbReference type="PANTHER" id="PTHR45444:SF3">
    <property type="entry name" value="XANTHINE DEHYDROGENASE"/>
    <property type="match status" value="1"/>
</dbReference>
<dbReference type="Gene3D" id="1.10.150.120">
    <property type="entry name" value="[2Fe-2S]-binding domain"/>
    <property type="match status" value="1"/>
</dbReference>
<dbReference type="InterPro" id="IPR002888">
    <property type="entry name" value="2Fe-2S-bd"/>
</dbReference>
<dbReference type="EMBL" id="QCYY01002031">
    <property type="protein sequence ID" value="ROT73358.1"/>
    <property type="molecule type" value="Genomic_DNA"/>
</dbReference>
<dbReference type="GO" id="GO:0016491">
    <property type="term" value="F:oxidoreductase activity"/>
    <property type="evidence" value="ECO:0007669"/>
    <property type="project" value="InterPro"/>
</dbReference>
<dbReference type="SUPFAM" id="SSF47741">
    <property type="entry name" value="CO dehydrogenase ISP C-domain like"/>
    <property type="match status" value="1"/>
</dbReference>
<organism evidence="2 3">
    <name type="scientific">Penaeus vannamei</name>
    <name type="common">Whiteleg shrimp</name>
    <name type="synonym">Litopenaeus vannamei</name>
    <dbReference type="NCBI Taxonomy" id="6689"/>
    <lineage>
        <taxon>Eukaryota</taxon>
        <taxon>Metazoa</taxon>
        <taxon>Ecdysozoa</taxon>
        <taxon>Arthropoda</taxon>
        <taxon>Crustacea</taxon>
        <taxon>Multicrustacea</taxon>
        <taxon>Malacostraca</taxon>
        <taxon>Eumalacostraca</taxon>
        <taxon>Eucarida</taxon>
        <taxon>Decapoda</taxon>
        <taxon>Dendrobranchiata</taxon>
        <taxon>Penaeoidea</taxon>
        <taxon>Penaeidae</taxon>
        <taxon>Penaeus</taxon>
    </lineage>
</organism>
<dbReference type="Pfam" id="PF01799">
    <property type="entry name" value="Fer2_2"/>
    <property type="match status" value="1"/>
</dbReference>
<dbReference type="Gene3D" id="3.10.20.30">
    <property type="match status" value="1"/>
</dbReference>
<dbReference type="AlphaFoldDB" id="A0A3R7PIY9"/>
<reference evidence="2 3" key="1">
    <citation type="submission" date="2018-04" db="EMBL/GenBank/DDBJ databases">
        <authorList>
            <person name="Zhang X."/>
            <person name="Yuan J."/>
            <person name="Li F."/>
            <person name="Xiang J."/>
        </authorList>
    </citation>
    <scope>NUCLEOTIDE SEQUENCE [LARGE SCALE GENOMIC DNA]</scope>
    <source>
        <tissue evidence="2">Muscle</tissue>
    </source>
</reference>
<dbReference type="InterPro" id="IPR016208">
    <property type="entry name" value="Ald_Oxase/xanthine_DH-like"/>
</dbReference>
<comment type="caution">
    <text evidence="2">The sequence shown here is derived from an EMBL/GenBank/DDBJ whole genome shotgun (WGS) entry which is preliminary data.</text>
</comment>
<gene>
    <name evidence="2" type="ORF">C7M84_008195</name>
</gene>
<dbReference type="InterPro" id="IPR012675">
    <property type="entry name" value="Beta-grasp_dom_sf"/>
</dbReference>
<evidence type="ECO:0000313" key="2">
    <source>
        <dbReference type="EMBL" id="ROT73358.1"/>
    </source>
</evidence>
<proteinExistence type="predicted"/>
<dbReference type="Proteomes" id="UP000283509">
    <property type="component" value="Unassembled WGS sequence"/>
</dbReference>
<evidence type="ECO:0000259" key="1">
    <source>
        <dbReference type="Pfam" id="PF01799"/>
    </source>
</evidence>
<reference evidence="2 3" key="2">
    <citation type="submission" date="2019-01" db="EMBL/GenBank/DDBJ databases">
        <title>The decoding of complex shrimp genome reveals the adaptation for benthos swimmer, frequently molting mechanism and breeding impact on genome.</title>
        <authorList>
            <person name="Sun Y."/>
            <person name="Gao Y."/>
            <person name="Yu Y."/>
        </authorList>
    </citation>
    <scope>NUCLEOTIDE SEQUENCE [LARGE SCALE GENOMIC DNA]</scope>
    <source>
        <tissue evidence="2">Muscle</tissue>
    </source>
</reference>
<keyword evidence="3" id="KW-1185">Reference proteome</keyword>
<feature type="domain" description="[2Fe-2S]-binding" evidence="1">
    <location>
        <begin position="34"/>
        <end position="107"/>
    </location>
</feature>
<name>A0A3R7PIY9_PENVA</name>
<dbReference type="STRING" id="6689.A0A3R7PIY9"/>
<protein>
    <submittedName>
        <fullName evidence="2">Putative xanthine dehydrogenase</fullName>
    </submittedName>
</protein>
<dbReference type="PANTHER" id="PTHR45444">
    <property type="entry name" value="XANTHINE DEHYDROGENASE"/>
    <property type="match status" value="1"/>
</dbReference>
<dbReference type="InterPro" id="IPR036884">
    <property type="entry name" value="2Fe-2S-bd_dom_sf"/>
</dbReference>
<dbReference type="OrthoDB" id="8300278at2759"/>
<sequence length="132" mass="14255">MISRYDREADKVEHYSINACLAPVVSLHGLAVTTVEGIGSTRTGLHAVQERIALAHGSQCGFCTPGMVMSMYTLLRNKPRPSMADLDEYFAGNLCRCTGYRPIIEGFRSFTTDAGAGGSCGRSDCCRRKGKG</sequence>
<dbReference type="GO" id="GO:0005506">
    <property type="term" value="F:iron ion binding"/>
    <property type="evidence" value="ECO:0007669"/>
    <property type="project" value="InterPro"/>
</dbReference>